<sequence>MIDKTGEHIDMMGEQQRARAERKERRAETENIRLRVRLEKMEKQLKAVKGFAVCRVVECEAKDEVIDYLIRHCGTPEVEALMVNRATLEDFVRRTDLAAFANNEKMAVARERANDVAMQAIDNKSD</sequence>
<comment type="caution">
    <text evidence="2">The sequence shown here is derived from an EMBL/GenBank/DDBJ whole genome shotgun (WGS) entry which is preliminary data.</text>
</comment>
<evidence type="ECO:0000313" key="3">
    <source>
        <dbReference type="Proteomes" id="UP000029989"/>
    </source>
</evidence>
<feature type="region of interest" description="Disordered" evidence="1">
    <location>
        <begin position="1"/>
        <end position="26"/>
    </location>
</feature>
<evidence type="ECO:0000256" key="1">
    <source>
        <dbReference type="SAM" id="MobiDB-lite"/>
    </source>
</evidence>
<protein>
    <submittedName>
        <fullName evidence="2">Uncharacterized protein</fullName>
    </submittedName>
</protein>
<gene>
    <name evidence="2" type="ORF">N799_05165</name>
</gene>
<organism evidence="2 3">
    <name type="scientific">Lysobacter arseniciresistens ZS79</name>
    <dbReference type="NCBI Taxonomy" id="913325"/>
    <lineage>
        <taxon>Bacteria</taxon>
        <taxon>Pseudomonadati</taxon>
        <taxon>Pseudomonadota</taxon>
        <taxon>Gammaproteobacteria</taxon>
        <taxon>Lysobacterales</taxon>
        <taxon>Lysobacteraceae</taxon>
        <taxon>Novilysobacter</taxon>
    </lineage>
</organism>
<accession>A0A0A0F3S4</accession>
<dbReference type="Proteomes" id="UP000029989">
    <property type="component" value="Unassembled WGS sequence"/>
</dbReference>
<proteinExistence type="predicted"/>
<evidence type="ECO:0000313" key="2">
    <source>
        <dbReference type="EMBL" id="KGM57464.1"/>
    </source>
</evidence>
<name>A0A0A0F3S4_9GAMM</name>
<reference evidence="2 3" key="1">
    <citation type="journal article" date="2015" name="Stand. Genomic Sci.">
        <title>Genomic information of the arsenic-resistant bacterium Lysobacter arseniciresistens type strain ZS79(T) and comparison of Lysobacter draft genomes.</title>
        <authorList>
            <person name="Liu L."/>
            <person name="Zhang S."/>
            <person name="Luo M."/>
            <person name="Wang G."/>
        </authorList>
    </citation>
    <scope>NUCLEOTIDE SEQUENCE [LARGE SCALE GENOMIC DNA]</scope>
    <source>
        <strain evidence="2 3">ZS79</strain>
    </source>
</reference>
<keyword evidence="3" id="KW-1185">Reference proteome</keyword>
<dbReference type="AlphaFoldDB" id="A0A0A0F3S4"/>
<dbReference type="EMBL" id="AVPT01000002">
    <property type="protein sequence ID" value="KGM57464.1"/>
    <property type="molecule type" value="Genomic_DNA"/>
</dbReference>